<feature type="non-terminal residue" evidence="2">
    <location>
        <position position="38"/>
    </location>
</feature>
<reference evidence="2 3" key="1">
    <citation type="journal article" date="2018" name="PLoS ONE">
        <title>The draft genome of Kipferlia bialata reveals reductive genome evolution in fornicate parasites.</title>
        <authorList>
            <person name="Tanifuji G."/>
            <person name="Takabayashi S."/>
            <person name="Kume K."/>
            <person name="Takagi M."/>
            <person name="Nakayama T."/>
            <person name="Kamikawa R."/>
            <person name="Inagaki Y."/>
            <person name="Hashimoto T."/>
        </authorList>
    </citation>
    <scope>NUCLEOTIDE SEQUENCE [LARGE SCALE GENOMIC DNA]</scope>
    <source>
        <strain evidence="2">NY0173</strain>
    </source>
</reference>
<dbReference type="PROSITE" id="PS51257">
    <property type="entry name" value="PROKAR_LIPOPROTEIN"/>
    <property type="match status" value="1"/>
</dbReference>
<organism evidence="2 3">
    <name type="scientific">Kipferlia bialata</name>
    <dbReference type="NCBI Taxonomy" id="797122"/>
    <lineage>
        <taxon>Eukaryota</taxon>
        <taxon>Metamonada</taxon>
        <taxon>Carpediemonas-like organisms</taxon>
        <taxon>Kipferlia</taxon>
    </lineage>
</organism>
<evidence type="ECO:0000313" key="2">
    <source>
        <dbReference type="EMBL" id="GCA64103.1"/>
    </source>
</evidence>
<dbReference type="Proteomes" id="UP000265618">
    <property type="component" value="Unassembled WGS sequence"/>
</dbReference>
<evidence type="ECO:0000313" key="3">
    <source>
        <dbReference type="Proteomes" id="UP000265618"/>
    </source>
</evidence>
<sequence>MHRCSVYLLGCLALFAWCGCAPLVRLDPQHMEMYTQGK</sequence>
<name>A0A391P151_9EUKA</name>
<dbReference type="AlphaFoldDB" id="A0A391P151"/>
<comment type="caution">
    <text evidence="2">The sequence shown here is derived from an EMBL/GenBank/DDBJ whole genome shotgun (WGS) entry which is preliminary data.</text>
</comment>
<dbReference type="EMBL" id="BDIP01006139">
    <property type="protein sequence ID" value="GCA64103.1"/>
    <property type="molecule type" value="Genomic_DNA"/>
</dbReference>
<accession>A0A391P151</accession>
<keyword evidence="1" id="KW-0732">Signal</keyword>
<keyword evidence="3" id="KW-1185">Reference proteome</keyword>
<evidence type="ECO:0000256" key="1">
    <source>
        <dbReference type="SAM" id="SignalP"/>
    </source>
</evidence>
<gene>
    <name evidence="2" type="ORF">KIPB_013188</name>
</gene>
<proteinExistence type="predicted"/>
<feature type="signal peptide" evidence="1">
    <location>
        <begin position="1"/>
        <end position="20"/>
    </location>
</feature>
<feature type="chain" id="PRO_5017399381" evidence="1">
    <location>
        <begin position="21"/>
        <end position="38"/>
    </location>
</feature>
<protein>
    <submittedName>
        <fullName evidence="2">Uncharacterized protein</fullName>
    </submittedName>
</protein>